<organism evidence="13 14">
    <name type="scientific">Morella rubra</name>
    <name type="common">Chinese bayberry</name>
    <dbReference type="NCBI Taxonomy" id="262757"/>
    <lineage>
        <taxon>Eukaryota</taxon>
        <taxon>Viridiplantae</taxon>
        <taxon>Streptophyta</taxon>
        <taxon>Embryophyta</taxon>
        <taxon>Tracheophyta</taxon>
        <taxon>Spermatophyta</taxon>
        <taxon>Magnoliopsida</taxon>
        <taxon>eudicotyledons</taxon>
        <taxon>Gunneridae</taxon>
        <taxon>Pentapetalae</taxon>
        <taxon>rosids</taxon>
        <taxon>fabids</taxon>
        <taxon>Fagales</taxon>
        <taxon>Myricaceae</taxon>
        <taxon>Morella</taxon>
    </lineage>
</organism>
<dbReference type="Pfam" id="PF02298">
    <property type="entry name" value="Cu_bind_like"/>
    <property type="match status" value="1"/>
</dbReference>
<dbReference type="InterPro" id="IPR008972">
    <property type="entry name" value="Cupredoxin"/>
</dbReference>
<evidence type="ECO:0000256" key="6">
    <source>
        <dbReference type="ARBA" id="ARBA00023157"/>
    </source>
</evidence>
<evidence type="ECO:0000313" key="14">
    <source>
        <dbReference type="Proteomes" id="UP000516437"/>
    </source>
</evidence>
<dbReference type="Gene3D" id="2.60.40.420">
    <property type="entry name" value="Cupredoxins - blue copper proteins"/>
    <property type="match status" value="1"/>
</dbReference>
<evidence type="ECO:0000256" key="4">
    <source>
        <dbReference type="ARBA" id="ARBA00022729"/>
    </source>
</evidence>
<keyword evidence="4 11" id="KW-0732">Signal</keyword>
<gene>
    <name evidence="13" type="ORF">CJ030_MR5G009736</name>
</gene>
<name>A0A6A1VIS3_9ROSI</name>
<dbReference type="InterPro" id="IPR003245">
    <property type="entry name" value="Phytocyanin_dom"/>
</dbReference>
<dbReference type="CDD" id="cd11019">
    <property type="entry name" value="OsENODL1_like"/>
    <property type="match status" value="1"/>
</dbReference>
<comment type="subcellular location">
    <subcellularLocation>
        <location evidence="1">Cell membrane</location>
        <topology evidence="1">Lipid-anchor</topology>
        <topology evidence="1">GPI-anchor</topology>
    </subcellularLocation>
</comment>
<dbReference type="GO" id="GO:0005886">
    <property type="term" value="C:plasma membrane"/>
    <property type="evidence" value="ECO:0007669"/>
    <property type="project" value="UniProtKB-SubCell"/>
</dbReference>
<comment type="caution">
    <text evidence="13">The sequence shown here is derived from an EMBL/GenBank/DDBJ whole genome shotgun (WGS) entry which is preliminary data.</text>
</comment>
<dbReference type="AlphaFoldDB" id="A0A6A1VIS3"/>
<keyword evidence="10" id="KW-0812">Transmembrane</keyword>
<evidence type="ECO:0000256" key="3">
    <source>
        <dbReference type="ARBA" id="ARBA00022622"/>
    </source>
</evidence>
<dbReference type="EMBL" id="RXIC02000023">
    <property type="protein sequence ID" value="KAB1212694.1"/>
    <property type="molecule type" value="Genomic_DNA"/>
</dbReference>
<dbReference type="Proteomes" id="UP000516437">
    <property type="component" value="Chromosome 5"/>
</dbReference>
<keyword evidence="6" id="KW-1015">Disulfide bond</keyword>
<dbReference type="GO" id="GO:0009055">
    <property type="term" value="F:electron transfer activity"/>
    <property type="evidence" value="ECO:0007669"/>
    <property type="project" value="InterPro"/>
</dbReference>
<feature type="domain" description="Phytocyanin" evidence="12">
    <location>
        <begin position="31"/>
        <end position="133"/>
    </location>
</feature>
<evidence type="ECO:0000256" key="1">
    <source>
        <dbReference type="ARBA" id="ARBA00004609"/>
    </source>
</evidence>
<evidence type="ECO:0000256" key="10">
    <source>
        <dbReference type="SAM" id="Phobius"/>
    </source>
</evidence>
<keyword evidence="8" id="KW-0449">Lipoprotein</keyword>
<evidence type="ECO:0000313" key="13">
    <source>
        <dbReference type="EMBL" id="KAB1212694.1"/>
    </source>
</evidence>
<evidence type="ECO:0000259" key="12">
    <source>
        <dbReference type="PROSITE" id="PS51485"/>
    </source>
</evidence>
<keyword evidence="2" id="KW-1003">Cell membrane</keyword>
<dbReference type="FunFam" id="2.60.40.420:FF:000010">
    <property type="entry name" value="Early nodulin-like protein 1"/>
    <property type="match status" value="1"/>
</dbReference>
<dbReference type="SUPFAM" id="SSF49503">
    <property type="entry name" value="Cupredoxins"/>
    <property type="match status" value="1"/>
</dbReference>
<evidence type="ECO:0000256" key="8">
    <source>
        <dbReference type="ARBA" id="ARBA00023288"/>
    </source>
</evidence>
<dbReference type="PROSITE" id="PS51485">
    <property type="entry name" value="PHYTOCYANIN"/>
    <property type="match status" value="1"/>
</dbReference>
<dbReference type="InterPro" id="IPR039391">
    <property type="entry name" value="Phytocyanin-like"/>
</dbReference>
<protein>
    <submittedName>
        <fullName evidence="13">Early nodulin-like protein 1</fullName>
    </submittedName>
</protein>
<feature type="transmembrane region" description="Helical" evidence="10">
    <location>
        <begin position="159"/>
        <end position="179"/>
    </location>
</feature>
<keyword evidence="10" id="KW-1133">Transmembrane helix</keyword>
<dbReference type="InterPro" id="IPR041846">
    <property type="entry name" value="ENL_dom"/>
</dbReference>
<keyword evidence="7" id="KW-0325">Glycoprotein</keyword>
<keyword evidence="5 10" id="KW-0472">Membrane</keyword>
<dbReference type="GO" id="GO:0098552">
    <property type="term" value="C:side of membrane"/>
    <property type="evidence" value="ECO:0007669"/>
    <property type="project" value="UniProtKB-KW"/>
</dbReference>
<keyword evidence="14" id="KW-1185">Reference proteome</keyword>
<keyword evidence="3" id="KW-0336">GPI-anchor</keyword>
<dbReference type="OrthoDB" id="959565at2759"/>
<sequence length="180" mass="20022">MASLSFNFCCKLLLFAILCFASNQFCFVTCTEFEVGGDQGWAVPKSKNDEMYNQWASKNRFNVDDSVHFSYEKDSVLVVTEEEYRKCHAAHPLFFSNTGDTVFKLEQPGLFYFISGVAGHCERGQKMIIKVLEPAKPPQSSVENTTTGGSSNKSAATEMTAISSPVILLFMVSFFGVLFI</sequence>
<accession>A0A6A1VIS3</accession>
<proteinExistence type="inferred from homology"/>
<evidence type="ECO:0000256" key="7">
    <source>
        <dbReference type="ARBA" id="ARBA00023180"/>
    </source>
</evidence>
<evidence type="ECO:0000256" key="5">
    <source>
        <dbReference type="ARBA" id="ARBA00023136"/>
    </source>
</evidence>
<dbReference type="PANTHER" id="PTHR33021:SF289">
    <property type="entry name" value="EARLY NODULIN-LIKE PROTEIN 5-RELATED"/>
    <property type="match status" value="1"/>
</dbReference>
<evidence type="ECO:0000256" key="11">
    <source>
        <dbReference type="SAM" id="SignalP"/>
    </source>
</evidence>
<feature type="chain" id="PRO_5025547835" evidence="11">
    <location>
        <begin position="22"/>
        <end position="180"/>
    </location>
</feature>
<evidence type="ECO:0000256" key="9">
    <source>
        <dbReference type="ARBA" id="ARBA00035011"/>
    </source>
</evidence>
<comment type="similarity">
    <text evidence="9">Belongs to the early nodulin-like (ENODL) family.</text>
</comment>
<dbReference type="PANTHER" id="PTHR33021">
    <property type="entry name" value="BLUE COPPER PROTEIN"/>
    <property type="match status" value="1"/>
</dbReference>
<reference evidence="13 14" key="1">
    <citation type="journal article" date="2019" name="Plant Biotechnol. J.">
        <title>The red bayberry genome and genetic basis of sex determination.</title>
        <authorList>
            <person name="Jia H.M."/>
            <person name="Jia H.J."/>
            <person name="Cai Q.L."/>
            <person name="Wang Y."/>
            <person name="Zhao H.B."/>
            <person name="Yang W.F."/>
            <person name="Wang G.Y."/>
            <person name="Li Y.H."/>
            <person name="Zhan D.L."/>
            <person name="Shen Y.T."/>
            <person name="Niu Q.F."/>
            <person name="Chang L."/>
            <person name="Qiu J."/>
            <person name="Zhao L."/>
            <person name="Xie H.B."/>
            <person name="Fu W.Y."/>
            <person name="Jin J."/>
            <person name="Li X.W."/>
            <person name="Jiao Y."/>
            <person name="Zhou C.C."/>
            <person name="Tu T."/>
            <person name="Chai C.Y."/>
            <person name="Gao J.L."/>
            <person name="Fan L.J."/>
            <person name="van de Weg E."/>
            <person name="Wang J.Y."/>
            <person name="Gao Z.S."/>
        </authorList>
    </citation>
    <scope>NUCLEOTIDE SEQUENCE [LARGE SCALE GENOMIC DNA]</scope>
    <source>
        <tissue evidence="13">Leaves</tissue>
    </source>
</reference>
<evidence type="ECO:0000256" key="2">
    <source>
        <dbReference type="ARBA" id="ARBA00022475"/>
    </source>
</evidence>
<feature type="signal peptide" evidence="11">
    <location>
        <begin position="1"/>
        <end position="21"/>
    </location>
</feature>